<dbReference type="RefSeq" id="XP_002683597.1">
    <property type="nucleotide sequence ID" value="XM_002683551.1"/>
</dbReference>
<dbReference type="CDD" id="cd14014">
    <property type="entry name" value="STKc_PknB_like"/>
    <property type="match status" value="1"/>
</dbReference>
<keyword evidence="4" id="KW-0547">Nucleotide-binding</keyword>
<reference evidence="10 11" key="1">
    <citation type="journal article" date="2010" name="Cell">
        <title>The genome of Naegleria gruberi illuminates early eukaryotic versatility.</title>
        <authorList>
            <person name="Fritz-Laylin L.K."/>
            <person name="Prochnik S.E."/>
            <person name="Ginger M.L."/>
            <person name="Dacks J.B."/>
            <person name="Carpenter M.L."/>
            <person name="Field M.C."/>
            <person name="Kuo A."/>
            <person name="Paredez A."/>
            <person name="Chapman J."/>
            <person name="Pham J."/>
            <person name="Shu S."/>
            <person name="Neupane R."/>
            <person name="Cipriano M."/>
            <person name="Mancuso J."/>
            <person name="Tu H."/>
            <person name="Salamov A."/>
            <person name="Lindquist E."/>
            <person name="Shapiro H."/>
            <person name="Lucas S."/>
            <person name="Grigoriev I.V."/>
            <person name="Cande W.Z."/>
            <person name="Fulton C."/>
            <person name="Rokhsar D.S."/>
            <person name="Dawson S.C."/>
        </authorList>
    </citation>
    <scope>NUCLEOTIDE SEQUENCE [LARGE SCALE GENOMIC DNA]</scope>
    <source>
        <strain evidence="10 11">NEG-M</strain>
    </source>
</reference>
<keyword evidence="11" id="KW-1185">Reference proteome</keyword>
<evidence type="ECO:0000256" key="8">
    <source>
        <dbReference type="ARBA" id="ARBA00048679"/>
    </source>
</evidence>
<evidence type="ECO:0000256" key="3">
    <source>
        <dbReference type="ARBA" id="ARBA00022679"/>
    </source>
</evidence>
<keyword evidence="5" id="KW-0418">Kinase</keyword>
<comment type="catalytic activity">
    <reaction evidence="8">
        <text>L-seryl-[protein] + ATP = O-phospho-L-seryl-[protein] + ADP + H(+)</text>
        <dbReference type="Rhea" id="RHEA:17989"/>
        <dbReference type="Rhea" id="RHEA-COMP:9863"/>
        <dbReference type="Rhea" id="RHEA-COMP:11604"/>
        <dbReference type="ChEBI" id="CHEBI:15378"/>
        <dbReference type="ChEBI" id="CHEBI:29999"/>
        <dbReference type="ChEBI" id="CHEBI:30616"/>
        <dbReference type="ChEBI" id="CHEBI:83421"/>
        <dbReference type="ChEBI" id="CHEBI:456216"/>
        <dbReference type="EC" id="2.7.11.1"/>
    </reaction>
</comment>
<evidence type="ECO:0000256" key="1">
    <source>
        <dbReference type="ARBA" id="ARBA00012513"/>
    </source>
</evidence>
<dbReference type="PANTHER" id="PTHR43671:SF98">
    <property type="entry name" value="SERINE_THREONINE-PROTEIN KINASE NEK11"/>
    <property type="match status" value="1"/>
</dbReference>
<dbReference type="Proteomes" id="UP000006671">
    <property type="component" value="Unassembled WGS sequence"/>
</dbReference>
<accession>D2UX12</accession>
<dbReference type="InterPro" id="IPR011009">
    <property type="entry name" value="Kinase-like_dom_sf"/>
</dbReference>
<dbReference type="KEGG" id="ngr:NAEGRDRAFT_3611"/>
<name>D2UX12_NAEGR</name>
<organism evidence="11">
    <name type="scientific">Naegleria gruberi</name>
    <name type="common">Amoeba</name>
    <dbReference type="NCBI Taxonomy" id="5762"/>
    <lineage>
        <taxon>Eukaryota</taxon>
        <taxon>Discoba</taxon>
        <taxon>Heterolobosea</taxon>
        <taxon>Tetramitia</taxon>
        <taxon>Eutetramitia</taxon>
        <taxon>Vahlkampfiidae</taxon>
        <taxon>Naegleria</taxon>
    </lineage>
</organism>
<dbReference type="PANTHER" id="PTHR43671">
    <property type="entry name" value="SERINE/THREONINE-PROTEIN KINASE NEK"/>
    <property type="match status" value="1"/>
</dbReference>
<dbReference type="eggNOG" id="KOG0597">
    <property type="taxonomic scope" value="Eukaryota"/>
</dbReference>
<dbReference type="InterPro" id="IPR008271">
    <property type="entry name" value="Ser/Thr_kinase_AS"/>
</dbReference>
<dbReference type="Gene3D" id="1.10.510.10">
    <property type="entry name" value="Transferase(Phosphotransferase) domain 1"/>
    <property type="match status" value="1"/>
</dbReference>
<evidence type="ECO:0000256" key="4">
    <source>
        <dbReference type="ARBA" id="ARBA00022741"/>
    </source>
</evidence>
<dbReference type="GO" id="GO:0004674">
    <property type="term" value="F:protein serine/threonine kinase activity"/>
    <property type="evidence" value="ECO:0007669"/>
    <property type="project" value="UniProtKB-KW"/>
</dbReference>
<comment type="catalytic activity">
    <reaction evidence="7">
        <text>L-threonyl-[protein] + ATP = O-phospho-L-threonyl-[protein] + ADP + H(+)</text>
        <dbReference type="Rhea" id="RHEA:46608"/>
        <dbReference type="Rhea" id="RHEA-COMP:11060"/>
        <dbReference type="Rhea" id="RHEA-COMP:11605"/>
        <dbReference type="ChEBI" id="CHEBI:15378"/>
        <dbReference type="ChEBI" id="CHEBI:30013"/>
        <dbReference type="ChEBI" id="CHEBI:30616"/>
        <dbReference type="ChEBI" id="CHEBI:61977"/>
        <dbReference type="ChEBI" id="CHEBI:456216"/>
        <dbReference type="EC" id="2.7.11.1"/>
    </reaction>
</comment>
<feature type="non-terminal residue" evidence="10">
    <location>
        <position position="189"/>
    </location>
</feature>
<feature type="domain" description="Protein kinase" evidence="9">
    <location>
        <begin position="1"/>
        <end position="189"/>
    </location>
</feature>
<protein>
    <recommendedName>
        <fullName evidence="1">non-specific serine/threonine protein kinase</fullName>
        <ecNumber evidence="1">2.7.11.1</ecNumber>
    </recommendedName>
</protein>
<dbReference type="STRING" id="5762.D2UX12"/>
<evidence type="ECO:0000313" key="11">
    <source>
        <dbReference type="Proteomes" id="UP000006671"/>
    </source>
</evidence>
<feature type="non-terminal residue" evidence="10">
    <location>
        <position position="1"/>
    </location>
</feature>
<dbReference type="OMA" id="LMNIDHE"/>
<dbReference type="OrthoDB" id="4062651at2759"/>
<evidence type="ECO:0000256" key="2">
    <source>
        <dbReference type="ARBA" id="ARBA00022527"/>
    </source>
</evidence>
<dbReference type="PROSITE" id="PS00108">
    <property type="entry name" value="PROTEIN_KINASE_ST"/>
    <property type="match status" value="1"/>
</dbReference>
<evidence type="ECO:0000313" key="10">
    <source>
        <dbReference type="EMBL" id="EFC50853.1"/>
    </source>
</evidence>
<dbReference type="EC" id="2.7.11.1" evidence="1"/>
<evidence type="ECO:0000256" key="6">
    <source>
        <dbReference type="ARBA" id="ARBA00022840"/>
    </source>
</evidence>
<dbReference type="SUPFAM" id="SSF56112">
    <property type="entry name" value="Protein kinase-like (PK-like)"/>
    <property type="match status" value="1"/>
</dbReference>
<dbReference type="GO" id="GO:0005524">
    <property type="term" value="F:ATP binding"/>
    <property type="evidence" value="ECO:0007669"/>
    <property type="project" value="UniProtKB-KW"/>
</dbReference>
<keyword evidence="6" id="KW-0067">ATP-binding</keyword>
<keyword evidence="2" id="KW-0723">Serine/threonine-protein kinase</keyword>
<keyword evidence="3" id="KW-0808">Transferase</keyword>
<dbReference type="Pfam" id="PF00069">
    <property type="entry name" value="Pkinase"/>
    <property type="match status" value="1"/>
</dbReference>
<dbReference type="GeneID" id="8864003"/>
<sequence>KIGEGAFGSVFKAFDTKQNKTKALKIIKYSSAEELNGMMKEGSQLMNIDHENIIKVNDFFVDNSQLLCIDMDFYSNGDLLKLMNDTEWCSERKVKQIIYQICDALNFVHTKLKVIHRDVKPSNIFIRDLDSDNIHVVLADFGLAKASMGSVDRSYAGTPLYMSLELATGGKYSFNTDIYSLGVAIYQIM</sequence>
<gene>
    <name evidence="10" type="ORF">NAEGRDRAFT_3611</name>
</gene>
<proteinExistence type="predicted"/>
<dbReference type="InParanoid" id="D2UX12"/>
<evidence type="ECO:0000259" key="9">
    <source>
        <dbReference type="PROSITE" id="PS50011"/>
    </source>
</evidence>
<evidence type="ECO:0000256" key="5">
    <source>
        <dbReference type="ARBA" id="ARBA00022777"/>
    </source>
</evidence>
<dbReference type="EMBL" id="GG738845">
    <property type="protein sequence ID" value="EFC50853.1"/>
    <property type="molecule type" value="Genomic_DNA"/>
</dbReference>
<dbReference type="InterPro" id="IPR000719">
    <property type="entry name" value="Prot_kinase_dom"/>
</dbReference>
<dbReference type="InterPro" id="IPR050660">
    <property type="entry name" value="NEK_Ser/Thr_kinase"/>
</dbReference>
<dbReference type="VEuPathDB" id="AmoebaDB:NAEGRDRAFT_3611"/>
<evidence type="ECO:0000256" key="7">
    <source>
        <dbReference type="ARBA" id="ARBA00047899"/>
    </source>
</evidence>
<dbReference type="AlphaFoldDB" id="D2UX12"/>
<dbReference type="PROSITE" id="PS50011">
    <property type="entry name" value="PROTEIN_KINASE_DOM"/>
    <property type="match status" value="1"/>
</dbReference>
<dbReference type="SMART" id="SM00220">
    <property type="entry name" value="S_TKc"/>
    <property type="match status" value="1"/>
</dbReference>